<evidence type="ECO:0000313" key="3">
    <source>
        <dbReference type="EMBL" id="HAN26172.1"/>
    </source>
</evidence>
<dbReference type="PANTHER" id="PTHR13696">
    <property type="entry name" value="P-LOOP CONTAINING NUCLEOSIDE TRIPHOSPHATE HYDROLASE"/>
    <property type="match status" value="1"/>
</dbReference>
<proteinExistence type="predicted"/>
<dbReference type="EMBL" id="DMND01000005">
    <property type="protein sequence ID" value="HAN26172.1"/>
    <property type="molecule type" value="Genomic_DNA"/>
</dbReference>
<sequence length="267" mass="29215">MARVLAIANQKGGVGKTTTSVNLAASLAAMKKRLLLVDLDPQGNATMGSGIDKHAVERSIYDVLVHRAPVHLITRRVPEGGFDVLPSNDDLTAAEVELMGVEQRERRLNTALREVASAYDYILIDCPPSLNMLTLNGLVAADGVVIAMQCEYYALEGLSALVNTIRRVAESVNPSLQIEGILRTLYDPRNSLTNQVSNQLHEHFGEAVYRTVIPRNVRLAEAPSHGLPVMYYDRHSRGSRAYMALAGELIRREEKRSIATGSAVTKV</sequence>
<dbReference type="InterPro" id="IPR027417">
    <property type="entry name" value="P-loop_NTPase"/>
</dbReference>
<dbReference type="FunFam" id="3.40.50.300:FF:000285">
    <property type="entry name" value="Sporulation initiation inhibitor Soj"/>
    <property type="match status" value="1"/>
</dbReference>
<comment type="similarity">
    <text evidence="1">To B.subtilis soj.</text>
</comment>
<accession>A0A3C1KHN3</accession>
<name>A0A3C1KHN3_9GAMM</name>
<gene>
    <name evidence="3" type="ORF">DCP75_00265</name>
</gene>
<comment type="caution">
    <text evidence="3">The sequence shown here is derived from an EMBL/GenBank/DDBJ whole genome shotgun (WGS) entry which is preliminary data.</text>
</comment>
<dbReference type="PANTHER" id="PTHR13696:SF52">
    <property type="entry name" value="PARA FAMILY PROTEIN CT_582"/>
    <property type="match status" value="1"/>
</dbReference>
<dbReference type="CDD" id="cd02042">
    <property type="entry name" value="ParAB_family"/>
    <property type="match status" value="1"/>
</dbReference>
<reference evidence="3 4" key="1">
    <citation type="journal article" date="2018" name="Nat. Biotechnol.">
        <title>A standardized bacterial taxonomy based on genome phylogeny substantially revises the tree of life.</title>
        <authorList>
            <person name="Parks D.H."/>
            <person name="Chuvochina M."/>
            <person name="Waite D.W."/>
            <person name="Rinke C."/>
            <person name="Skarshewski A."/>
            <person name="Chaumeil P.A."/>
            <person name="Hugenholtz P."/>
        </authorList>
    </citation>
    <scope>NUCLEOTIDE SEQUENCE [LARGE SCALE GENOMIC DNA]</scope>
    <source>
        <strain evidence="3">UBA9158</strain>
    </source>
</reference>
<evidence type="ECO:0000313" key="4">
    <source>
        <dbReference type="Proteomes" id="UP000259273"/>
    </source>
</evidence>
<dbReference type="SUPFAM" id="SSF52540">
    <property type="entry name" value="P-loop containing nucleoside triphosphate hydrolases"/>
    <property type="match status" value="1"/>
</dbReference>
<dbReference type="InterPro" id="IPR050678">
    <property type="entry name" value="DNA_Partitioning_ATPase"/>
</dbReference>
<dbReference type="Gene3D" id="3.40.50.300">
    <property type="entry name" value="P-loop containing nucleotide triphosphate hydrolases"/>
    <property type="match status" value="1"/>
</dbReference>
<dbReference type="STRING" id="1121937.GCA_000423125_02198"/>
<evidence type="ECO:0000259" key="2">
    <source>
        <dbReference type="Pfam" id="PF13614"/>
    </source>
</evidence>
<dbReference type="Pfam" id="PF13614">
    <property type="entry name" value="AAA_31"/>
    <property type="match status" value="1"/>
</dbReference>
<dbReference type="AlphaFoldDB" id="A0A3C1KHN3"/>
<evidence type="ECO:0000256" key="1">
    <source>
        <dbReference type="ARBA" id="ARBA00060876"/>
    </source>
</evidence>
<dbReference type="PIRSF" id="PIRSF009320">
    <property type="entry name" value="Nuc_binding_HP_1000"/>
    <property type="match status" value="1"/>
</dbReference>
<protein>
    <submittedName>
        <fullName evidence="3">Chromosome partitioning protein</fullName>
    </submittedName>
</protein>
<feature type="domain" description="AAA" evidence="2">
    <location>
        <begin position="3"/>
        <end position="178"/>
    </location>
</feature>
<dbReference type="Proteomes" id="UP000259273">
    <property type="component" value="Unassembled WGS sequence"/>
</dbReference>
<organism evidence="3 4">
    <name type="scientific">Haliea salexigens</name>
    <dbReference type="NCBI Taxonomy" id="287487"/>
    <lineage>
        <taxon>Bacteria</taxon>
        <taxon>Pseudomonadati</taxon>
        <taxon>Pseudomonadota</taxon>
        <taxon>Gammaproteobacteria</taxon>
        <taxon>Cellvibrionales</taxon>
        <taxon>Halieaceae</taxon>
        <taxon>Haliea</taxon>
    </lineage>
</organism>
<dbReference type="InterPro" id="IPR025669">
    <property type="entry name" value="AAA_dom"/>
</dbReference>